<dbReference type="InterPro" id="IPR025202">
    <property type="entry name" value="PLD-like_dom"/>
</dbReference>
<evidence type="ECO:0000313" key="12">
    <source>
        <dbReference type="Proteomes" id="UP001324634"/>
    </source>
</evidence>
<keyword evidence="7 9" id="KW-0472">Membrane</keyword>
<feature type="transmembrane region" description="Helical" evidence="9">
    <location>
        <begin position="9"/>
        <end position="29"/>
    </location>
</feature>
<evidence type="ECO:0000256" key="5">
    <source>
        <dbReference type="ARBA" id="ARBA00022737"/>
    </source>
</evidence>
<dbReference type="PANTHER" id="PTHR21248">
    <property type="entry name" value="CARDIOLIPIN SYNTHASE"/>
    <property type="match status" value="1"/>
</dbReference>
<dbReference type="PROSITE" id="PS50035">
    <property type="entry name" value="PLD"/>
    <property type="match status" value="2"/>
</dbReference>
<dbReference type="Pfam" id="PF13091">
    <property type="entry name" value="PLDc_2"/>
    <property type="match status" value="2"/>
</dbReference>
<evidence type="ECO:0000313" key="11">
    <source>
        <dbReference type="EMBL" id="WPU63878.1"/>
    </source>
</evidence>
<dbReference type="Gene3D" id="3.30.870.10">
    <property type="entry name" value="Endonuclease Chain A"/>
    <property type="match status" value="2"/>
</dbReference>
<dbReference type="KEGG" id="psti:SOO65_14380"/>
<dbReference type="CDD" id="cd09110">
    <property type="entry name" value="PLDc_CLS_1"/>
    <property type="match status" value="1"/>
</dbReference>
<evidence type="ECO:0000256" key="7">
    <source>
        <dbReference type="ARBA" id="ARBA00023136"/>
    </source>
</evidence>
<keyword evidence="2" id="KW-1003">Cell membrane</keyword>
<organism evidence="11 12">
    <name type="scientific">Peredibacter starrii</name>
    <dbReference type="NCBI Taxonomy" id="28202"/>
    <lineage>
        <taxon>Bacteria</taxon>
        <taxon>Pseudomonadati</taxon>
        <taxon>Bdellovibrionota</taxon>
        <taxon>Bacteriovoracia</taxon>
        <taxon>Bacteriovoracales</taxon>
        <taxon>Bacteriovoracaceae</taxon>
        <taxon>Peredibacter</taxon>
    </lineage>
</organism>
<dbReference type="GO" id="GO:0032049">
    <property type="term" value="P:cardiolipin biosynthetic process"/>
    <property type="evidence" value="ECO:0007669"/>
    <property type="project" value="UniProtKB-UniRule"/>
</dbReference>
<dbReference type="RefSeq" id="WP_321391443.1">
    <property type="nucleotide sequence ID" value="NZ_CP139487.1"/>
</dbReference>
<dbReference type="InterPro" id="IPR022924">
    <property type="entry name" value="Cardiolipin_synthase"/>
</dbReference>
<feature type="domain" description="PLD phosphodiesterase" evidence="10">
    <location>
        <begin position="373"/>
        <end position="400"/>
    </location>
</feature>
<evidence type="ECO:0000256" key="8">
    <source>
        <dbReference type="NCBIfam" id="TIGR04265"/>
    </source>
</evidence>
<dbReference type="EC" id="2.7.8.-" evidence="8"/>
<feature type="domain" description="PLD phosphodiesterase" evidence="10">
    <location>
        <begin position="199"/>
        <end position="226"/>
    </location>
</feature>
<dbReference type="AlphaFoldDB" id="A0AAX4HL46"/>
<gene>
    <name evidence="11" type="primary">cls</name>
    <name evidence="11" type="ORF">SOO65_14380</name>
</gene>
<evidence type="ECO:0000256" key="2">
    <source>
        <dbReference type="ARBA" id="ARBA00022475"/>
    </source>
</evidence>
<keyword evidence="3" id="KW-0808">Transferase</keyword>
<proteinExistence type="predicted"/>
<reference evidence="11 12" key="1">
    <citation type="submission" date="2023-11" db="EMBL/GenBank/DDBJ databases">
        <title>Peredibacter starrii A3.12.</title>
        <authorList>
            <person name="Mitchell R.J."/>
        </authorList>
    </citation>
    <scope>NUCLEOTIDE SEQUENCE [LARGE SCALE GENOMIC DNA]</scope>
    <source>
        <strain evidence="11 12">A3.12</strain>
    </source>
</reference>
<dbReference type="CDD" id="cd09112">
    <property type="entry name" value="PLDc_CLS_2"/>
    <property type="match status" value="1"/>
</dbReference>
<sequence>MVIRLEESTVVIIVIFHILGVIAAFYALFQSRTPQGMVAWAIGLVTFPLIALPVFLLFGKRRPSGYLEFDVLKEYPINSHDLVKHFENKVDFLTLSEHPYMAGNDIKLLIDGKTTFHSMLQSIDEAKEYVLLQMYIFRTDAVGKKFAEALSKKAREGVKVYLLYDNHAIFMKPSVLKELEKAGVKFGSHSPGKRSKFYLNFRNHRKLLIVDGKVGYWGGVNIGLDYVGALPEIGYWRDTNVRVTGPAVMLGQTEFAKDWNWSKKDKLDVRWEVAEPTGNTSLIIHNSNPIGPEAMNLLQHVEMINSAKERIWIANPYVVPPQQIMDALSIAAIKHLDVRVIAPLKSDNDYVSGAAEMYYERLLKYGIKVYRYQKGMMHQKVMLIDDKLGIVGSSNLDFRSMFINFENGIITNDKKFLLELEAMLKQDFNDSIEMALEDYKLQSFYKKFRTRVLNAFAPIM</sequence>
<dbReference type="GO" id="GO:0008808">
    <property type="term" value="F:cardiolipin synthase activity"/>
    <property type="evidence" value="ECO:0007669"/>
    <property type="project" value="UniProtKB-UniRule"/>
</dbReference>
<evidence type="ECO:0000256" key="4">
    <source>
        <dbReference type="ARBA" id="ARBA00022692"/>
    </source>
</evidence>
<dbReference type="GO" id="GO:0005886">
    <property type="term" value="C:plasma membrane"/>
    <property type="evidence" value="ECO:0007669"/>
    <property type="project" value="UniProtKB-SubCell"/>
</dbReference>
<evidence type="ECO:0000256" key="9">
    <source>
        <dbReference type="SAM" id="Phobius"/>
    </source>
</evidence>
<dbReference type="SUPFAM" id="SSF56024">
    <property type="entry name" value="Phospholipase D/nuclease"/>
    <property type="match status" value="2"/>
</dbReference>
<comment type="subcellular location">
    <subcellularLocation>
        <location evidence="1">Cell membrane</location>
    </subcellularLocation>
</comment>
<keyword evidence="12" id="KW-1185">Reference proteome</keyword>
<protein>
    <recommendedName>
        <fullName evidence="8">Cardiolipin synthase</fullName>
        <ecNumber evidence="8">2.7.8.-</ecNumber>
    </recommendedName>
</protein>
<dbReference type="NCBIfam" id="TIGR04265">
    <property type="entry name" value="bac_cardiolipin"/>
    <property type="match status" value="1"/>
</dbReference>
<evidence type="ECO:0000256" key="3">
    <source>
        <dbReference type="ARBA" id="ARBA00022679"/>
    </source>
</evidence>
<keyword evidence="4 9" id="KW-0812">Transmembrane</keyword>
<name>A0AAX4HL46_9BACT</name>
<evidence type="ECO:0000259" key="10">
    <source>
        <dbReference type="PROSITE" id="PS50035"/>
    </source>
</evidence>
<feature type="transmembrane region" description="Helical" evidence="9">
    <location>
        <begin position="35"/>
        <end position="58"/>
    </location>
</feature>
<dbReference type="Proteomes" id="UP001324634">
    <property type="component" value="Chromosome"/>
</dbReference>
<dbReference type="PANTHER" id="PTHR21248:SF22">
    <property type="entry name" value="PHOSPHOLIPASE D"/>
    <property type="match status" value="1"/>
</dbReference>
<accession>A0AAX4HL46</accession>
<evidence type="ECO:0000256" key="6">
    <source>
        <dbReference type="ARBA" id="ARBA00022989"/>
    </source>
</evidence>
<dbReference type="InterPro" id="IPR001736">
    <property type="entry name" value="PLipase_D/transphosphatidylase"/>
</dbReference>
<keyword evidence="6 9" id="KW-1133">Transmembrane helix</keyword>
<dbReference type="SMART" id="SM00155">
    <property type="entry name" value="PLDc"/>
    <property type="match status" value="2"/>
</dbReference>
<evidence type="ECO:0000256" key="1">
    <source>
        <dbReference type="ARBA" id="ARBA00004236"/>
    </source>
</evidence>
<dbReference type="EMBL" id="CP139487">
    <property type="protein sequence ID" value="WPU63878.1"/>
    <property type="molecule type" value="Genomic_DNA"/>
</dbReference>
<keyword evidence="5" id="KW-0677">Repeat</keyword>